<sequence length="184" mass="20123">MNQNLQLKKFIPSLIFAIILPVFAYLILKTCGWSDTLALGVATAFPVIHMIWGLLTKRTLNPVSLVAIVGFLISLLSVYLTHGNNLAFKLWHPILTAVIGIIFLLSVVFNKPLLELAGESEGSHKKFMILTGFMGLVFASHALLVMMLAFSVDTTNFVIVSKIVDFSAVGILVAGLALLRKKLK</sequence>
<feature type="transmembrane region" description="Helical" evidence="1">
    <location>
        <begin position="12"/>
        <end position="30"/>
    </location>
</feature>
<keyword evidence="1" id="KW-0812">Transmembrane</keyword>
<dbReference type="KEGG" id="lact:D7I46_05665"/>
<dbReference type="EMBL" id="CP032627">
    <property type="protein sequence ID" value="AYG01933.1"/>
    <property type="molecule type" value="Genomic_DNA"/>
</dbReference>
<evidence type="ECO:0000313" key="3">
    <source>
        <dbReference type="Proteomes" id="UP000269374"/>
    </source>
</evidence>
<accession>A0A387BDJ4</accession>
<feature type="transmembrane region" description="Helical" evidence="1">
    <location>
        <begin position="157"/>
        <end position="179"/>
    </location>
</feature>
<organism evidence="2 3">
    <name type="scientific">Lactococcus allomyrinae</name>
    <dbReference type="NCBI Taxonomy" id="2419773"/>
    <lineage>
        <taxon>Bacteria</taxon>
        <taxon>Bacillati</taxon>
        <taxon>Bacillota</taxon>
        <taxon>Bacilli</taxon>
        <taxon>Lactobacillales</taxon>
        <taxon>Streptococcaceae</taxon>
        <taxon>Lactococcus</taxon>
    </lineage>
</organism>
<proteinExistence type="predicted"/>
<keyword evidence="3" id="KW-1185">Reference proteome</keyword>
<gene>
    <name evidence="2" type="ORF">D7I46_05665</name>
</gene>
<feature type="transmembrane region" description="Helical" evidence="1">
    <location>
        <begin position="86"/>
        <end position="109"/>
    </location>
</feature>
<dbReference type="OrthoDB" id="2990070at2"/>
<evidence type="ECO:0000256" key="1">
    <source>
        <dbReference type="SAM" id="Phobius"/>
    </source>
</evidence>
<dbReference type="AlphaFoldDB" id="A0A387BDJ4"/>
<keyword evidence="1" id="KW-0472">Membrane</keyword>
<dbReference type="Proteomes" id="UP000269374">
    <property type="component" value="Chromosome"/>
</dbReference>
<feature type="transmembrane region" description="Helical" evidence="1">
    <location>
        <begin position="36"/>
        <end position="55"/>
    </location>
</feature>
<keyword evidence="1" id="KW-1133">Transmembrane helix</keyword>
<feature type="transmembrane region" description="Helical" evidence="1">
    <location>
        <begin position="129"/>
        <end position="151"/>
    </location>
</feature>
<feature type="transmembrane region" description="Helical" evidence="1">
    <location>
        <begin position="62"/>
        <end position="80"/>
    </location>
</feature>
<name>A0A387BDJ4_9LACT</name>
<reference evidence="2 3" key="1">
    <citation type="submission" date="2018-09" db="EMBL/GenBank/DDBJ databases">
        <title>Genome sequencing of strain 1JSPR-7.</title>
        <authorList>
            <person name="Heo J."/>
            <person name="Kim S.-J."/>
            <person name="Kwon S.-W."/>
        </authorList>
    </citation>
    <scope>NUCLEOTIDE SEQUENCE [LARGE SCALE GENOMIC DNA]</scope>
    <source>
        <strain evidence="2 3">1JSPR-7</strain>
    </source>
</reference>
<protein>
    <submittedName>
        <fullName evidence="2">Uncharacterized protein</fullName>
    </submittedName>
</protein>
<evidence type="ECO:0000313" key="2">
    <source>
        <dbReference type="EMBL" id="AYG01933.1"/>
    </source>
</evidence>
<dbReference type="NCBIfam" id="NF041646">
    <property type="entry name" value="VC0807_fam"/>
    <property type="match status" value="1"/>
</dbReference>